<gene>
    <name evidence="2" type="ORF">GCM10009850_081670</name>
</gene>
<evidence type="ECO:0000256" key="1">
    <source>
        <dbReference type="SAM" id="Phobius"/>
    </source>
</evidence>
<keyword evidence="3" id="KW-1185">Reference proteome</keyword>
<comment type="caution">
    <text evidence="2">The sequence shown here is derived from an EMBL/GenBank/DDBJ whole genome shotgun (WGS) entry which is preliminary data.</text>
</comment>
<dbReference type="EMBL" id="BAAAQX010000028">
    <property type="protein sequence ID" value="GAA2212705.1"/>
    <property type="molecule type" value="Genomic_DNA"/>
</dbReference>
<accession>A0ABN3CTK2</accession>
<keyword evidence="1" id="KW-0812">Transmembrane</keyword>
<dbReference type="Proteomes" id="UP001499843">
    <property type="component" value="Unassembled WGS sequence"/>
</dbReference>
<feature type="transmembrane region" description="Helical" evidence="1">
    <location>
        <begin position="74"/>
        <end position="95"/>
    </location>
</feature>
<evidence type="ECO:0008006" key="4">
    <source>
        <dbReference type="Google" id="ProtNLM"/>
    </source>
</evidence>
<feature type="transmembrane region" description="Helical" evidence="1">
    <location>
        <begin position="213"/>
        <end position="232"/>
    </location>
</feature>
<feature type="transmembrane region" description="Helical" evidence="1">
    <location>
        <begin position="107"/>
        <end position="125"/>
    </location>
</feature>
<keyword evidence="1" id="KW-0472">Membrane</keyword>
<feature type="transmembrane region" description="Helical" evidence="1">
    <location>
        <begin position="166"/>
        <end position="183"/>
    </location>
</feature>
<feature type="transmembrane region" description="Helical" evidence="1">
    <location>
        <begin position="35"/>
        <end position="54"/>
    </location>
</feature>
<keyword evidence="1" id="KW-1133">Transmembrane helix</keyword>
<evidence type="ECO:0000313" key="3">
    <source>
        <dbReference type="Proteomes" id="UP001499843"/>
    </source>
</evidence>
<name>A0ABN3CTK2_9ACTN</name>
<sequence length="265" mass="28735">MITDRIRRWRRADSARQAANTAAYHQQSHPFPGRWISGVSLVCGPLLLLTGILLRIRFHFFYPDQLAAYDTHPTLITTAYACFALGVVLLWPGVMALAQRIAATHPLWALWGGGLVMFGLFTRTFQFGTDHLSFHLTDSLGTQTMVEAIGDYYQSWRDTPWHPFKTLSGPAFLGWVVLAVAAYRSGALGVGRAVALGLMSMLALGTLKGTQVPQSIVAVVGLCVALVPFGIQTLRAGPRPTNRALGWIAVCVVTTALAAAYGPRG</sequence>
<organism evidence="2 3">
    <name type="scientific">Nonomuraea monospora</name>
    <dbReference type="NCBI Taxonomy" id="568818"/>
    <lineage>
        <taxon>Bacteria</taxon>
        <taxon>Bacillati</taxon>
        <taxon>Actinomycetota</taxon>
        <taxon>Actinomycetes</taxon>
        <taxon>Streptosporangiales</taxon>
        <taxon>Streptosporangiaceae</taxon>
        <taxon>Nonomuraea</taxon>
    </lineage>
</organism>
<reference evidence="2 3" key="1">
    <citation type="journal article" date="2019" name="Int. J. Syst. Evol. Microbiol.">
        <title>The Global Catalogue of Microorganisms (GCM) 10K type strain sequencing project: providing services to taxonomists for standard genome sequencing and annotation.</title>
        <authorList>
            <consortium name="The Broad Institute Genomics Platform"/>
            <consortium name="The Broad Institute Genome Sequencing Center for Infectious Disease"/>
            <person name="Wu L."/>
            <person name="Ma J."/>
        </authorList>
    </citation>
    <scope>NUCLEOTIDE SEQUENCE [LARGE SCALE GENOMIC DNA]</scope>
    <source>
        <strain evidence="2 3">JCM 16114</strain>
    </source>
</reference>
<protein>
    <recommendedName>
        <fullName evidence="4">Integral membrane protein</fullName>
    </recommendedName>
</protein>
<feature type="transmembrane region" description="Helical" evidence="1">
    <location>
        <begin position="190"/>
        <end position="207"/>
    </location>
</feature>
<evidence type="ECO:0000313" key="2">
    <source>
        <dbReference type="EMBL" id="GAA2212705.1"/>
    </source>
</evidence>
<feature type="transmembrane region" description="Helical" evidence="1">
    <location>
        <begin position="244"/>
        <end position="262"/>
    </location>
</feature>
<proteinExistence type="predicted"/>
<dbReference type="RefSeq" id="WP_344487458.1">
    <property type="nucleotide sequence ID" value="NZ_BAAAQX010000028.1"/>
</dbReference>